<dbReference type="EMBL" id="QICL01000016">
    <property type="protein sequence ID" value="PXV62961.1"/>
    <property type="molecule type" value="Genomic_DNA"/>
</dbReference>
<accession>A0A2V3PPE9</accession>
<dbReference type="Proteomes" id="UP000247973">
    <property type="component" value="Unassembled WGS sequence"/>
</dbReference>
<evidence type="ECO:0000313" key="2">
    <source>
        <dbReference type="Proteomes" id="UP000247973"/>
    </source>
</evidence>
<reference evidence="1 2" key="1">
    <citation type="submission" date="2018-03" db="EMBL/GenBank/DDBJ databases">
        <title>Genomic Encyclopedia of Archaeal and Bacterial Type Strains, Phase II (KMG-II): from individual species to whole genera.</title>
        <authorList>
            <person name="Goeker M."/>
        </authorList>
    </citation>
    <scope>NUCLEOTIDE SEQUENCE [LARGE SCALE GENOMIC DNA]</scope>
    <source>
        <strain evidence="1 2">DSM 100214</strain>
    </source>
</reference>
<protein>
    <submittedName>
        <fullName evidence="1">Uncharacterized protein</fullName>
    </submittedName>
</protein>
<dbReference type="OrthoDB" id="788362at2"/>
<evidence type="ECO:0000313" key="1">
    <source>
        <dbReference type="EMBL" id="PXV62961.1"/>
    </source>
</evidence>
<keyword evidence="2" id="KW-1185">Reference proteome</keyword>
<gene>
    <name evidence="1" type="ORF">CLV62_1161</name>
</gene>
<name>A0A2V3PPE9_9BACT</name>
<organism evidence="1 2">
    <name type="scientific">Dysgonomonas alginatilytica</name>
    <dbReference type="NCBI Taxonomy" id="1605892"/>
    <lineage>
        <taxon>Bacteria</taxon>
        <taxon>Pseudomonadati</taxon>
        <taxon>Bacteroidota</taxon>
        <taxon>Bacteroidia</taxon>
        <taxon>Bacteroidales</taxon>
        <taxon>Dysgonomonadaceae</taxon>
        <taxon>Dysgonomonas</taxon>
    </lineage>
</organism>
<proteinExistence type="predicted"/>
<sequence>MNKIYTLILLIFVSFGSYSQQNFYTPENLYSEIPDSVKNEIITLLNTLFEGIANENIPTNLLDNRDIDFNTNYFKSLGWITRPDTTSNYPHPQILNIYKLTASDDYNITLAYSKSQNDSVPPAIYGIYTFFATKNNGKFVFSTPLKHRTRSWKSKDIDEITFYYPDNLNMERASNFVQKNRAMASKFGLPIINYKVYVTNNYQESLNLLGVDYEYGNNGIINRGYIVNPNTLFVVRGNEDFSHDALHMYAYQIRDKRNVTAEEGLAYTWGDAYYTDINGYIPNQSDLILELRQYLKDHPSETLLDIFNSNPRFFSYSERISPKSTISGVICDEIERIKGTEGIIELLNCGQGDDNYFISIEKLIGINRDNFNEKVMPLIMHKEIY</sequence>
<comment type="caution">
    <text evidence="1">The sequence shown here is derived from an EMBL/GenBank/DDBJ whole genome shotgun (WGS) entry which is preliminary data.</text>
</comment>
<dbReference type="AlphaFoldDB" id="A0A2V3PPE9"/>
<dbReference type="RefSeq" id="WP_110311117.1">
    <property type="nucleotide sequence ID" value="NZ_QICL01000016.1"/>
</dbReference>